<keyword evidence="3 5" id="KW-0175">Coiled coil</keyword>
<feature type="region of interest" description="Disordered" evidence="6">
    <location>
        <begin position="306"/>
        <end position="341"/>
    </location>
</feature>
<dbReference type="PANTHER" id="PTHR44981">
    <property type="entry name" value="PERICENTRIN-LIKE PROTEIN, ISOFORM F"/>
    <property type="match status" value="1"/>
</dbReference>
<accession>A0ABV0SMH4</accession>
<evidence type="ECO:0000256" key="5">
    <source>
        <dbReference type="SAM" id="Coils"/>
    </source>
</evidence>
<keyword evidence="8" id="KW-1185">Reference proteome</keyword>
<dbReference type="EMBL" id="JAHRIQ010000715">
    <property type="protein sequence ID" value="MEQ2220873.1"/>
    <property type="molecule type" value="Genomic_DNA"/>
</dbReference>
<evidence type="ECO:0000313" key="8">
    <source>
        <dbReference type="Proteomes" id="UP001482620"/>
    </source>
</evidence>
<sequence length="704" mass="79742">AVLGFTEDCMTACLHCRLLLMCTTERRDRRWCGVGDARLPRSLHRPSCAEDEWRLQMEAQRISLSQIHAAQLELLQEETDTCTRSLDLKLQDLRHQSGQGGRKISKYMIEAVSEECNEIIRSFQKIFGKEFLERVNTAGLPLISEEGPAASESTSIVQEARELYSNLWQVTERIQHEHERLSQLQALLRSDGNKISELQMAYDELKINSEKQVSDLNVQLATISLSSSRDLGEQSGESASASVELQRLKAEAQVKQLQLEESHRQEMERLRGHYQHQAAETEERYATELFVLQQRLQETTGAQTYYSLSSPSESSCERMEERREELKEQTEDGVSEGSEGLRHSARLSGLTAQLQALRNALHHKYNQEVAALKEQHSSELRRLREEREHWEDRGEIKLDLNGVNGAGSSMESLGAAGQVLVEERLHQEMVEEEVAKAIVQMSVEFAQQSELARIKKSASQTSTSMQTQMDDEEVDGEVEEQTPRASPPAGVWLEEPEREKLERELEERNAEIRKLKVELQKIEFEQALKKRDDDEKQDGEGEEDSGHTPVTGRLKISMQDDGESSDKDTERNLLCEANRKLSQVLVDVLKTTAAAEETLGLHMQRLLEASAGVQPPESTTQAETCHSDDAETCQSRETGANTRLWSGKLEAEEGLEMSQQMMDRLLLGAESQLWNEEYFLGISGRLQIAVEKMLMTITDTTNQV</sequence>
<reference evidence="7 8" key="1">
    <citation type="submission" date="2021-06" db="EMBL/GenBank/DDBJ databases">
        <authorList>
            <person name="Palmer J.M."/>
        </authorList>
    </citation>
    <scope>NUCLEOTIDE SEQUENCE [LARGE SCALE GENOMIC DNA]</scope>
    <source>
        <strain evidence="8">if_2019</strain>
        <tissue evidence="7">Muscle</tissue>
    </source>
</reference>
<evidence type="ECO:0000256" key="1">
    <source>
        <dbReference type="ARBA" id="ARBA00004300"/>
    </source>
</evidence>
<dbReference type="PANTHER" id="PTHR44981:SF1">
    <property type="entry name" value="A-KINASE ANCHOR PROTEIN 9"/>
    <property type="match status" value="1"/>
</dbReference>
<feature type="non-terminal residue" evidence="7">
    <location>
        <position position="1"/>
    </location>
</feature>
<comment type="subcellular location">
    <subcellularLocation>
        <location evidence="1">Cytoplasm</location>
        <location evidence="1">Cytoskeleton</location>
        <location evidence="1">Microtubule organizing center</location>
        <location evidence="1">Centrosome</location>
    </subcellularLocation>
</comment>
<evidence type="ECO:0000256" key="3">
    <source>
        <dbReference type="ARBA" id="ARBA00023054"/>
    </source>
</evidence>
<feature type="coiled-coil region" evidence="5">
    <location>
        <begin position="498"/>
        <end position="525"/>
    </location>
</feature>
<keyword evidence="4" id="KW-0206">Cytoskeleton</keyword>
<evidence type="ECO:0000256" key="6">
    <source>
        <dbReference type="SAM" id="MobiDB-lite"/>
    </source>
</evidence>
<name>A0ABV0SMH4_9TELE</name>
<keyword evidence="2" id="KW-0963">Cytoplasm</keyword>
<gene>
    <name evidence="7" type="ORF">ILYODFUR_010014</name>
</gene>
<feature type="compositionally biased region" description="Basic and acidic residues" evidence="6">
    <location>
        <begin position="315"/>
        <end position="330"/>
    </location>
</feature>
<feature type="coiled-coil region" evidence="5">
    <location>
        <begin position="366"/>
        <end position="393"/>
    </location>
</feature>
<evidence type="ECO:0000313" key="7">
    <source>
        <dbReference type="EMBL" id="MEQ2220873.1"/>
    </source>
</evidence>
<dbReference type="InterPro" id="IPR028745">
    <property type="entry name" value="AKAP9/Pericentrin"/>
</dbReference>
<proteinExistence type="predicted"/>
<dbReference type="Proteomes" id="UP001482620">
    <property type="component" value="Unassembled WGS sequence"/>
</dbReference>
<feature type="region of interest" description="Disordered" evidence="6">
    <location>
        <begin position="456"/>
        <end position="498"/>
    </location>
</feature>
<protein>
    <submittedName>
        <fullName evidence="7">Uncharacterized protein</fullName>
    </submittedName>
</protein>
<feature type="coiled-coil region" evidence="5">
    <location>
        <begin position="240"/>
        <end position="284"/>
    </location>
</feature>
<feature type="region of interest" description="Disordered" evidence="6">
    <location>
        <begin position="528"/>
        <end position="569"/>
    </location>
</feature>
<comment type="caution">
    <text evidence="7">The sequence shown here is derived from an EMBL/GenBank/DDBJ whole genome shotgun (WGS) entry which is preliminary data.</text>
</comment>
<feature type="compositionally biased region" description="Acidic residues" evidence="6">
    <location>
        <begin position="469"/>
        <end position="480"/>
    </location>
</feature>
<organism evidence="7 8">
    <name type="scientific">Ilyodon furcidens</name>
    <name type="common">goldbreast splitfin</name>
    <dbReference type="NCBI Taxonomy" id="33524"/>
    <lineage>
        <taxon>Eukaryota</taxon>
        <taxon>Metazoa</taxon>
        <taxon>Chordata</taxon>
        <taxon>Craniata</taxon>
        <taxon>Vertebrata</taxon>
        <taxon>Euteleostomi</taxon>
        <taxon>Actinopterygii</taxon>
        <taxon>Neopterygii</taxon>
        <taxon>Teleostei</taxon>
        <taxon>Neoteleostei</taxon>
        <taxon>Acanthomorphata</taxon>
        <taxon>Ovalentaria</taxon>
        <taxon>Atherinomorphae</taxon>
        <taxon>Cyprinodontiformes</taxon>
        <taxon>Goodeidae</taxon>
        <taxon>Ilyodon</taxon>
    </lineage>
</organism>
<evidence type="ECO:0000256" key="2">
    <source>
        <dbReference type="ARBA" id="ARBA00022490"/>
    </source>
</evidence>
<feature type="compositionally biased region" description="Low complexity" evidence="6">
    <location>
        <begin position="459"/>
        <end position="468"/>
    </location>
</feature>
<evidence type="ECO:0000256" key="4">
    <source>
        <dbReference type="ARBA" id="ARBA00023212"/>
    </source>
</evidence>